<proteinExistence type="predicted"/>
<evidence type="ECO:0008006" key="2">
    <source>
        <dbReference type="Google" id="ProtNLM"/>
    </source>
</evidence>
<protein>
    <recommendedName>
        <fullName evidence="2">Chlorophyll a-b binding protein, chloroplastic</fullName>
    </recommendedName>
</protein>
<dbReference type="AlphaFoldDB" id="A0AAW2K9W7"/>
<accession>A0AAW2K9W7</accession>
<gene>
    <name evidence="1" type="ORF">Sradi_6232500</name>
</gene>
<comment type="caution">
    <text evidence="1">The sequence shown here is derived from an EMBL/GenBank/DDBJ whole genome shotgun (WGS) entry which is preliminary data.</text>
</comment>
<sequence>MSPAVKSRAGVGVGEWTPKVKSGVGALAAPKVGFVGGTVGPAPTGREEFPS</sequence>
<reference evidence="1" key="1">
    <citation type="submission" date="2020-06" db="EMBL/GenBank/DDBJ databases">
        <authorList>
            <person name="Li T."/>
            <person name="Hu X."/>
            <person name="Zhang T."/>
            <person name="Song X."/>
            <person name="Zhang H."/>
            <person name="Dai N."/>
            <person name="Sheng W."/>
            <person name="Hou X."/>
            <person name="Wei L."/>
        </authorList>
    </citation>
    <scope>NUCLEOTIDE SEQUENCE</scope>
    <source>
        <strain evidence="1">G02</strain>
        <tissue evidence="1">Leaf</tissue>
    </source>
</reference>
<organism evidence="1">
    <name type="scientific">Sesamum radiatum</name>
    <name type="common">Black benniseed</name>
    <dbReference type="NCBI Taxonomy" id="300843"/>
    <lineage>
        <taxon>Eukaryota</taxon>
        <taxon>Viridiplantae</taxon>
        <taxon>Streptophyta</taxon>
        <taxon>Embryophyta</taxon>
        <taxon>Tracheophyta</taxon>
        <taxon>Spermatophyta</taxon>
        <taxon>Magnoliopsida</taxon>
        <taxon>eudicotyledons</taxon>
        <taxon>Gunneridae</taxon>
        <taxon>Pentapetalae</taxon>
        <taxon>asterids</taxon>
        <taxon>lamiids</taxon>
        <taxon>Lamiales</taxon>
        <taxon>Pedaliaceae</taxon>
        <taxon>Sesamum</taxon>
    </lineage>
</organism>
<reference evidence="1" key="2">
    <citation type="journal article" date="2024" name="Plant">
        <title>Genomic evolution and insights into agronomic trait innovations of Sesamum species.</title>
        <authorList>
            <person name="Miao H."/>
            <person name="Wang L."/>
            <person name="Qu L."/>
            <person name="Liu H."/>
            <person name="Sun Y."/>
            <person name="Le M."/>
            <person name="Wang Q."/>
            <person name="Wei S."/>
            <person name="Zheng Y."/>
            <person name="Lin W."/>
            <person name="Duan Y."/>
            <person name="Cao H."/>
            <person name="Xiong S."/>
            <person name="Wang X."/>
            <person name="Wei L."/>
            <person name="Li C."/>
            <person name="Ma Q."/>
            <person name="Ju M."/>
            <person name="Zhao R."/>
            <person name="Li G."/>
            <person name="Mu C."/>
            <person name="Tian Q."/>
            <person name="Mei H."/>
            <person name="Zhang T."/>
            <person name="Gao T."/>
            <person name="Zhang H."/>
        </authorList>
    </citation>
    <scope>NUCLEOTIDE SEQUENCE</scope>
    <source>
        <strain evidence="1">G02</strain>
    </source>
</reference>
<name>A0AAW2K9W7_SESRA</name>
<evidence type="ECO:0000313" key="1">
    <source>
        <dbReference type="EMBL" id="KAL0303644.1"/>
    </source>
</evidence>
<dbReference type="EMBL" id="JACGWJ010000029">
    <property type="protein sequence ID" value="KAL0303644.1"/>
    <property type="molecule type" value="Genomic_DNA"/>
</dbReference>